<dbReference type="Pfam" id="PF24291">
    <property type="entry name" value="Ig_CFAP65"/>
    <property type="match status" value="1"/>
</dbReference>
<evidence type="ECO:0000313" key="4">
    <source>
        <dbReference type="EMBL" id="VVC36257.1"/>
    </source>
</evidence>
<dbReference type="OrthoDB" id="415597at2759"/>
<evidence type="ECO:0000259" key="2">
    <source>
        <dbReference type="Pfam" id="PF24291"/>
    </source>
</evidence>
<dbReference type="Gene3D" id="2.60.40.10">
    <property type="entry name" value="Immunoglobulins"/>
    <property type="match status" value="1"/>
</dbReference>
<dbReference type="Proteomes" id="UP000325440">
    <property type="component" value="Unassembled WGS sequence"/>
</dbReference>
<dbReference type="GO" id="GO:0003676">
    <property type="term" value="F:nucleic acid binding"/>
    <property type="evidence" value="ECO:0007669"/>
    <property type="project" value="InterPro"/>
</dbReference>
<dbReference type="EMBL" id="CABPRJ010001431">
    <property type="protein sequence ID" value="VVC36257.1"/>
    <property type="molecule type" value="Genomic_DNA"/>
</dbReference>
<dbReference type="InterPro" id="IPR052614">
    <property type="entry name" value="CFAP65"/>
</dbReference>
<accession>A0A5E4N0Z5</accession>
<dbReference type="InterPro" id="IPR056305">
    <property type="entry name" value="Ig_CFAP65_10th"/>
</dbReference>
<reference evidence="4 5" key="1">
    <citation type="submission" date="2019-08" db="EMBL/GenBank/DDBJ databases">
        <authorList>
            <person name="Alioto T."/>
            <person name="Alioto T."/>
            <person name="Gomez Garrido J."/>
        </authorList>
    </citation>
    <scope>NUCLEOTIDE SEQUENCE [LARGE SCALE GENOMIC DNA]</scope>
</reference>
<evidence type="ECO:0000259" key="3">
    <source>
        <dbReference type="Pfam" id="PF24507"/>
    </source>
</evidence>
<dbReference type="PANTHER" id="PTHR46127:SF1">
    <property type="entry name" value="CILIA- AND FLAGELLA-ASSOCIATED PROTEIN 65"/>
    <property type="match status" value="1"/>
</dbReference>
<evidence type="ECO:0000313" key="5">
    <source>
        <dbReference type="Proteomes" id="UP000325440"/>
    </source>
</evidence>
<dbReference type="PANTHER" id="PTHR46127">
    <property type="entry name" value="CILIA- AND FLAGELLA-ASSOCIATED PROTEIN 65"/>
    <property type="match status" value="1"/>
</dbReference>
<feature type="region of interest" description="Disordered" evidence="1">
    <location>
        <begin position="477"/>
        <end position="504"/>
    </location>
</feature>
<proteinExistence type="predicted"/>
<name>A0A5E4N0Z5_9HEMI</name>
<feature type="domain" description="CFAP65 tenth Ig-like" evidence="2">
    <location>
        <begin position="919"/>
        <end position="1014"/>
    </location>
</feature>
<sequence length="1361" mass="156618">MIEDEFNDYEYNSQKNIVQTIITVCVHGSCYGPLVNIFPTKILFECRLGEDNPVVKSVNLVNNSKSPGHYQVQYDSVNSLLKCNPSFGVIERRVQIKLELKHCPIGYYYKRLYVLITNHHPVYVDVYAISSSAATVNPLSCFQMPFELPVFVNNFADFFKDVIHPMRPHSSVKHLVDVFPRELHFGYVRHVEIMSFQVHNNTESPLFVSWIYRDHGRDRPFTMDPKRVWVGAGSTKTLQCIFRPKTVSNVYFAEFESTFHFGPDRSASIDENNDEIPNTYVATPMNISIIAMGHSFKEPFNGWTPKCKLSSRVIIMPPSVPASEPVYATFLIKKVVQVPTTFQFRPPDKSIFLVKPKCGLINGDYQIVVFQLTKTTTKESLYAERWSIVFDDFDNNSVNIDIYASVEFGCVVIGEKNCIHIPNSVQVGCEIDTQVPIINMTRHRLHYYIYMYDQQPKSDIKSSSTSLSSIRFHYERLEETEDDSKETEENSEETDYGNTSEFDHNNAISGVELNNSKSSITLNTYSTITTIESTQSLINVLKNRNSSTKISNPEHSSFVFKFDKLTGELGPNEKSYLKLTFCPLKRVLYTVNVKCYIMCNNFQEIINILPVVLKGSGCKTQLEITPANCNINNVIVNTEKTQRFIIENKSHSYANIKFLITPMYSTIFWAIPSCKISLETFKFTPQKSQCKIDLSIYPTELGIQKLFINVKFDNNIKSPSSEIENIITISMNVTTSILQISRITNDSIPYFGKLTLNKLFHSIKINNELRKAYKNISPIIWTIPVISESTIYEFQFNNSSKVPISWAFKYNKCMQCTSKNNINNKNNSKRTYGTLANKCVHYGTIQICPTANLEMENFSNIQIKLNNIVNTEEVKLNYKWSNVICKTLSYDTELLLESKTFNGNLISFDTKYGTNGHLEFNFIPIFIAHPNPPAQAFWMYNNNNYQVKYSIIDDDALSPAYPYFCCLNSCGIINAKSIHPILFVFAPNQLCKFEATVFFLSNNIKNQINLYGLGESYIRTNIFLGPGLSSFLPVKNNRQIFLSTESIILKPMFTYSNAKSVFCLINNSNEDIMFEWKECMVEKILNATVTPIKGYLNRNRSQLFEITVNSYKQPAILTIMFNVTYKLVSQTENYYQSLKNYAINKEKLNGVFIIKECGNYKPKLNMKIEDEPQEKNLVLYVYVRINDKFNNKWIDKEKHNIKKHNPQQQKQISKSKVQYSVNFQNVLCLLWLPVRELVNWTLDQWKTVLYSNETKVCLFSNDKRRKVNRRQSERKTELVCVSWTGGARGQGSIHHRDLRGACGTIYGVRSYDPTPTTLQDLQDAVLVQWMSIPQERIVRFITSMKDRMEAVIKARGSSTKF</sequence>
<feature type="domain" description="CFAP65 fourth Ig-like" evidence="3">
    <location>
        <begin position="52"/>
        <end position="126"/>
    </location>
</feature>
<dbReference type="Pfam" id="PF24507">
    <property type="entry name" value="Ig_CFAP65_4th"/>
    <property type="match status" value="1"/>
</dbReference>
<dbReference type="InterPro" id="IPR013783">
    <property type="entry name" value="Ig-like_fold"/>
</dbReference>
<evidence type="ECO:0000256" key="1">
    <source>
        <dbReference type="SAM" id="MobiDB-lite"/>
    </source>
</evidence>
<dbReference type="Gene3D" id="3.30.420.10">
    <property type="entry name" value="Ribonuclease H-like superfamily/Ribonuclease H"/>
    <property type="match status" value="1"/>
</dbReference>
<dbReference type="InterPro" id="IPR036397">
    <property type="entry name" value="RNaseH_sf"/>
</dbReference>
<gene>
    <name evidence="4" type="ORF">CINCED_3A018187</name>
</gene>
<keyword evidence="5" id="KW-1185">Reference proteome</keyword>
<organism evidence="4 5">
    <name type="scientific">Cinara cedri</name>
    <dbReference type="NCBI Taxonomy" id="506608"/>
    <lineage>
        <taxon>Eukaryota</taxon>
        <taxon>Metazoa</taxon>
        <taxon>Ecdysozoa</taxon>
        <taxon>Arthropoda</taxon>
        <taxon>Hexapoda</taxon>
        <taxon>Insecta</taxon>
        <taxon>Pterygota</taxon>
        <taxon>Neoptera</taxon>
        <taxon>Paraneoptera</taxon>
        <taxon>Hemiptera</taxon>
        <taxon>Sternorrhyncha</taxon>
        <taxon>Aphidomorpha</taxon>
        <taxon>Aphidoidea</taxon>
        <taxon>Aphididae</taxon>
        <taxon>Lachninae</taxon>
        <taxon>Cinara</taxon>
    </lineage>
</organism>
<dbReference type="InterPro" id="IPR058536">
    <property type="entry name" value="Ig_CFAP65_4th"/>
</dbReference>
<feature type="compositionally biased region" description="Acidic residues" evidence="1">
    <location>
        <begin position="478"/>
        <end position="495"/>
    </location>
</feature>
<protein>
    <submittedName>
        <fullName evidence="4">Immunoglobulin-like fold</fullName>
    </submittedName>
</protein>